<dbReference type="GO" id="GO:0008470">
    <property type="term" value="F:3-methylbutanoyl-CoA dehydrogenase activity"/>
    <property type="evidence" value="ECO:0007669"/>
    <property type="project" value="TreeGrafter"/>
</dbReference>
<dbReference type="Gene3D" id="1.20.140.10">
    <property type="entry name" value="Butyryl-CoA Dehydrogenase, subunit A, domain 3"/>
    <property type="match status" value="1"/>
</dbReference>
<dbReference type="EMBL" id="AUZY01000928">
    <property type="protein sequence ID" value="EQD76954.1"/>
    <property type="molecule type" value="Genomic_DNA"/>
</dbReference>
<dbReference type="FunFam" id="1.20.140.10:FF:000001">
    <property type="entry name" value="Acyl-CoA dehydrogenase"/>
    <property type="match status" value="1"/>
</dbReference>
<sequence length="216" mass="23602">LSAFVVERGFPGLRTGAPMKKMGNRSSPTGEVTLDSCPVPAGNLVGRENEGLAALMRGLDIERILLPSIYVGAMRWAIEMAHPYATHREQFGRPLTEFQMIQAKLAEMTVRYEVARVYLRAVADEWHAAHGARELRGSAAAAKIVVGRAAEYVTREAIQVLGGSGYLRDANVEMLYRDARLASIGAGTEEIDLLLIYRGLSEGDFLEERGRGGGLR</sequence>
<dbReference type="GO" id="GO:0006552">
    <property type="term" value="P:L-leucine catabolic process"/>
    <property type="evidence" value="ECO:0007669"/>
    <property type="project" value="TreeGrafter"/>
</dbReference>
<comment type="cofactor">
    <cofactor evidence="1">
        <name>FAD</name>
        <dbReference type="ChEBI" id="CHEBI:57692"/>
    </cofactor>
</comment>
<dbReference type="PANTHER" id="PTHR43884">
    <property type="entry name" value="ACYL-COA DEHYDROGENASE"/>
    <property type="match status" value="1"/>
</dbReference>
<keyword evidence="3" id="KW-0285">Flavoprotein</keyword>
<evidence type="ECO:0000256" key="2">
    <source>
        <dbReference type="ARBA" id="ARBA00009347"/>
    </source>
</evidence>
<dbReference type="Pfam" id="PF00441">
    <property type="entry name" value="Acyl-CoA_dh_1"/>
    <property type="match status" value="1"/>
</dbReference>
<keyword evidence="5" id="KW-0560">Oxidoreductase</keyword>
<evidence type="ECO:0000313" key="7">
    <source>
        <dbReference type="EMBL" id="EQD76954.1"/>
    </source>
</evidence>
<evidence type="ECO:0000256" key="1">
    <source>
        <dbReference type="ARBA" id="ARBA00001974"/>
    </source>
</evidence>
<keyword evidence="4" id="KW-0274">FAD</keyword>
<name>T1D656_9ZZZZ</name>
<dbReference type="AlphaFoldDB" id="T1D656"/>
<dbReference type="InterPro" id="IPR036250">
    <property type="entry name" value="AcylCo_DH-like_C"/>
</dbReference>
<accession>T1D656</accession>
<dbReference type="SUPFAM" id="SSF56645">
    <property type="entry name" value="Acyl-CoA dehydrogenase NM domain-like"/>
    <property type="match status" value="1"/>
</dbReference>
<comment type="similarity">
    <text evidence="2">Belongs to the acyl-CoA dehydrogenase family.</text>
</comment>
<dbReference type="InterPro" id="IPR009075">
    <property type="entry name" value="AcylCo_DH/oxidase_C"/>
</dbReference>
<gene>
    <name evidence="7" type="ORF">B1B_01341</name>
</gene>
<proteinExistence type="inferred from homology"/>
<dbReference type="CDD" id="cd00567">
    <property type="entry name" value="ACAD"/>
    <property type="match status" value="1"/>
</dbReference>
<dbReference type="InterPro" id="IPR009100">
    <property type="entry name" value="AcylCoA_DH/oxidase_NM_dom_sf"/>
</dbReference>
<dbReference type="SUPFAM" id="SSF47203">
    <property type="entry name" value="Acyl-CoA dehydrogenase C-terminal domain-like"/>
    <property type="match status" value="1"/>
</dbReference>
<dbReference type="Gene3D" id="2.40.110.10">
    <property type="entry name" value="Butyryl-CoA Dehydrogenase, subunit A, domain 2"/>
    <property type="match status" value="1"/>
</dbReference>
<feature type="domain" description="Acyl-CoA dehydrogenase/oxidase C-terminal" evidence="6">
    <location>
        <begin position="49"/>
        <end position="200"/>
    </location>
</feature>
<organism evidence="7">
    <name type="scientific">mine drainage metagenome</name>
    <dbReference type="NCBI Taxonomy" id="410659"/>
    <lineage>
        <taxon>unclassified sequences</taxon>
        <taxon>metagenomes</taxon>
        <taxon>ecological metagenomes</taxon>
    </lineage>
</organism>
<reference evidence="7" key="1">
    <citation type="submission" date="2013-08" db="EMBL/GenBank/DDBJ databases">
        <authorList>
            <person name="Mendez C."/>
            <person name="Richter M."/>
            <person name="Ferrer M."/>
            <person name="Sanchez J."/>
        </authorList>
    </citation>
    <scope>NUCLEOTIDE SEQUENCE</scope>
</reference>
<dbReference type="PANTHER" id="PTHR43884:SF12">
    <property type="entry name" value="ISOVALERYL-COA DEHYDROGENASE, MITOCHONDRIAL-RELATED"/>
    <property type="match status" value="1"/>
</dbReference>
<comment type="caution">
    <text evidence="7">The sequence shown here is derived from an EMBL/GenBank/DDBJ whole genome shotgun (WGS) entry which is preliminary data.</text>
</comment>
<reference evidence="7" key="2">
    <citation type="journal article" date="2014" name="ISME J.">
        <title>Microbial stratification in low pH oxic and suboxic macroscopic growths along an acid mine drainage.</title>
        <authorList>
            <person name="Mendez-Garcia C."/>
            <person name="Mesa V."/>
            <person name="Sprenger R.R."/>
            <person name="Richter M."/>
            <person name="Diez M.S."/>
            <person name="Solano J."/>
            <person name="Bargiela R."/>
            <person name="Golyshina O.V."/>
            <person name="Manteca A."/>
            <person name="Ramos J.L."/>
            <person name="Gallego J.R."/>
            <person name="Llorente I."/>
            <person name="Martins Dos Santos V.A."/>
            <person name="Jensen O.N."/>
            <person name="Pelaez A.I."/>
            <person name="Sanchez J."/>
            <person name="Ferrer M."/>
        </authorList>
    </citation>
    <scope>NUCLEOTIDE SEQUENCE</scope>
</reference>
<feature type="non-terminal residue" evidence="7">
    <location>
        <position position="1"/>
    </location>
</feature>
<evidence type="ECO:0000256" key="3">
    <source>
        <dbReference type="ARBA" id="ARBA00022630"/>
    </source>
</evidence>
<evidence type="ECO:0000256" key="4">
    <source>
        <dbReference type="ARBA" id="ARBA00022827"/>
    </source>
</evidence>
<evidence type="ECO:0000256" key="5">
    <source>
        <dbReference type="ARBA" id="ARBA00023002"/>
    </source>
</evidence>
<evidence type="ECO:0000259" key="6">
    <source>
        <dbReference type="Pfam" id="PF00441"/>
    </source>
</evidence>
<dbReference type="InterPro" id="IPR046373">
    <property type="entry name" value="Acyl-CoA_Oxase/DH_mid-dom_sf"/>
</dbReference>
<protein>
    <submittedName>
        <fullName evidence="7">Acyl-CoA dehydrogenase domain-containing protein</fullName>
    </submittedName>
</protein>